<feature type="domain" description="ERV/ALR sulfhydryl oxidase" evidence="7">
    <location>
        <begin position="129"/>
        <end position="231"/>
    </location>
</feature>
<keyword evidence="4 6" id="KW-0560">Oxidoreductase</keyword>
<dbReference type="GO" id="GO:0005739">
    <property type="term" value="C:mitochondrion"/>
    <property type="evidence" value="ECO:0007669"/>
    <property type="project" value="TreeGrafter"/>
</dbReference>
<reference evidence="8 9" key="1">
    <citation type="submission" date="2016-05" db="EMBL/GenBank/DDBJ databases">
        <title>Nuclear genome of Blastocystis sp. subtype 1 NandII.</title>
        <authorList>
            <person name="Gentekaki E."/>
            <person name="Curtis B."/>
            <person name="Stairs C."/>
            <person name="Eme L."/>
            <person name="Herman E."/>
            <person name="Klimes V."/>
            <person name="Arias M.C."/>
            <person name="Elias M."/>
            <person name="Hilliou F."/>
            <person name="Klute M."/>
            <person name="Malik S.-B."/>
            <person name="Pightling A."/>
            <person name="Rachubinski R."/>
            <person name="Salas D."/>
            <person name="Schlacht A."/>
            <person name="Suga H."/>
            <person name="Archibald J."/>
            <person name="Ball S.G."/>
            <person name="Clark G."/>
            <person name="Dacks J."/>
            <person name="Van Der Giezen M."/>
            <person name="Tsaousis A."/>
            <person name="Roger A."/>
        </authorList>
    </citation>
    <scope>NUCLEOTIDE SEQUENCE [LARGE SCALE GENOMIC DNA]</scope>
    <source>
        <strain evidence="9">ATCC 50177 / NandII</strain>
    </source>
</reference>
<dbReference type="Gene3D" id="1.20.120.310">
    <property type="entry name" value="ERV/ALR sulfhydryl oxidase domain"/>
    <property type="match status" value="1"/>
</dbReference>
<evidence type="ECO:0000256" key="2">
    <source>
        <dbReference type="ARBA" id="ARBA00022630"/>
    </source>
</evidence>
<protein>
    <recommendedName>
        <fullName evidence="6">Sulfhydryl oxidase</fullName>
        <ecNumber evidence="6">1.8.3.2</ecNumber>
    </recommendedName>
</protein>
<comment type="caution">
    <text evidence="8">The sequence shown here is derived from an EMBL/GenBank/DDBJ whole genome shotgun (WGS) entry which is preliminary data.</text>
</comment>
<evidence type="ECO:0000256" key="5">
    <source>
        <dbReference type="ARBA" id="ARBA00023157"/>
    </source>
</evidence>
<dbReference type="InterPro" id="IPR017905">
    <property type="entry name" value="ERV/ALR_sulphydryl_oxidase"/>
</dbReference>
<dbReference type="InterPro" id="IPR036774">
    <property type="entry name" value="ERV/ALR_sulphydryl_oxid_sf"/>
</dbReference>
<dbReference type="Pfam" id="PF04777">
    <property type="entry name" value="Evr1_Alr"/>
    <property type="match status" value="1"/>
</dbReference>
<sequence length="265" mass="30438">MYSRLSKPFSLLCSRGLRQAGLRGGYRFYSHSVSSTKTFWRSSLCVATALGGFGLYYLYSSPHILADEEQNAPKSPFMDCGDPSCHDKQEMFRMATEAVSKKAVKQPAAYTKKENEFTVRDEKGNLHECPPTRELLGRHSWTLLHSIAAYYPDNPSEEDKKYAREFLESFAHLYPCKTCRAHLQKSMQKYPPKVDSRKDFMLYLCTLHNIVNRTLLKPVYPCNIELLEERWHTGCAECWSSGNKEKMTAEDSMNCKDMKMFGLSS</sequence>
<dbReference type="PANTHER" id="PTHR12645:SF0">
    <property type="entry name" value="FAD-LINKED SULFHYDRYL OXIDASE ALR"/>
    <property type="match status" value="1"/>
</dbReference>
<keyword evidence="2 6" id="KW-0285">Flavoprotein</keyword>
<keyword evidence="3 6" id="KW-0274">FAD</keyword>
<evidence type="ECO:0000313" key="8">
    <source>
        <dbReference type="EMBL" id="OAO14541.1"/>
    </source>
</evidence>
<organism evidence="8 9">
    <name type="scientific">Blastocystis sp. subtype 1 (strain ATCC 50177 / NandII)</name>
    <dbReference type="NCBI Taxonomy" id="478820"/>
    <lineage>
        <taxon>Eukaryota</taxon>
        <taxon>Sar</taxon>
        <taxon>Stramenopiles</taxon>
        <taxon>Bigyra</taxon>
        <taxon>Opalozoa</taxon>
        <taxon>Opalinata</taxon>
        <taxon>Blastocystidae</taxon>
        <taxon>Blastocystis</taxon>
    </lineage>
</organism>
<evidence type="ECO:0000259" key="7">
    <source>
        <dbReference type="PROSITE" id="PS51324"/>
    </source>
</evidence>
<evidence type="ECO:0000256" key="4">
    <source>
        <dbReference type="ARBA" id="ARBA00023002"/>
    </source>
</evidence>
<dbReference type="EC" id="1.8.3.2" evidence="6"/>
<dbReference type="GO" id="GO:0016971">
    <property type="term" value="F:flavin-dependent sulfhydryl oxidase activity"/>
    <property type="evidence" value="ECO:0007669"/>
    <property type="project" value="InterPro"/>
</dbReference>
<evidence type="ECO:0000256" key="6">
    <source>
        <dbReference type="RuleBase" id="RU371123"/>
    </source>
</evidence>
<proteinExistence type="predicted"/>
<accession>A0A196SDZ5</accession>
<dbReference type="STRING" id="478820.A0A196SDZ5"/>
<dbReference type="Proteomes" id="UP000078348">
    <property type="component" value="Unassembled WGS sequence"/>
</dbReference>
<dbReference type="EMBL" id="LXWW01000238">
    <property type="protein sequence ID" value="OAO14541.1"/>
    <property type="molecule type" value="Genomic_DNA"/>
</dbReference>
<dbReference type="InterPro" id="IPR039799">
    <property type="entry name" value="ALR/ERV"/>
</dbReference>
<dbReference type="PANTHER" id="PTHR12645">
    <property type="entry name" value="ALR/ERV"/>
    <property type="match status" value="1"/>
</dbReference>
<comment type="cofactor">
    <cofactor evidence="1 6">
        <name>FAD</name>
        <dbReference type="ChEBI" id="CHEBI:57692"/>
    </cofactor>
</comment>
<keyword evidence="5" id="KW-1015">Disulfide bond</keyword>
<comment type="catalytic activity">
    <reaction evidence="6">
        <text>2 R'C(R)SH + O2 = R'C(R)S-S(R)CR' + H2O2</text>
        <dbReference type="Rhea" id="RHEA:17357"/>
        <dbReference type="ChEBI" id="CHEBI:15379"/>
        <dbReference type="ChEBI" id="CHEBI:16240"/>
        <dbReference type="ChEBI" id="CHEBI:16520"/>
        <dbReference type="ChEBI" id="CHEBI:17412"/>
        <dbReference type="EC" id="1.8.3.2"/>
    </reaction>
</comment>
<dbReference type="PROSITE" id="PS51324">
    <property type="entry name" value="ERV_ALR"/>
    <property type="match status" value="1"/>
</dbReference>
<evidence type="ECO:0000256" key="1">
    <source>
        <dbReference type="ARBA" id="ARBA00001974"/>
    </source>
</evidence>
<name>A0A196SDZ5_BLAHN</name>
<evidence type="ECO:0000313" key="9">
    <source>
        <dbReference type="Proteomes" id="UP000078348"/>
    </source>
</evidence>
<gene>
    <name evidence="8" type="ORF">AV274_3844</name>
</gene>
<dbReference type="AlphaFoldDB" id="A0A196SDZ5"/>
<keyword evidence="9" id="KW-1185">Reference proteome</keyword>
<dbReference type="SUPFAM" id="SSF69000">
    <property type="entry name" value="FAD-dependent thiol oxidase"/>
    <property type="match status" value="1"/>
</dbReference>
<dbReference type="GO" id="GO:0050660">
    <property type="term" value="F:flavin adenine dinucleotide binding"/>
    <property type="evidence" value="ECO:0007669"/>
    <property type="project" value="TreeGrafter"/>
</dbReference>
<evidence type="ECO:0000256" key="3">
    <source>
        <dbReference type="ARBA" id="ARBA00022827"/>
    </source>
</evidence>
<dbReference type="OrthoDB" id="17199at2759"/>